<dbReference type="AlphaFoldDB" id="A0A1G2THW8"/>
<name>A0A1G2THW8_9BACT</name>
<dbReference type="Proteomes" id="UP000178175">
    <property type="component" value="Unassembled WGS sequence"/>
</dbReference>
<gene>
    <name evidence="2" type="ORF">A3C70_02020</name>
</gene>
<evidence type="ECO:0000313" key="3">
    <source>
        <dbReference type="Proteomes" id="UP000178175"/>
    </source>
</evidence>
<dbReference type="InterPro" id="IPR051532">
    <property type="entry name" value="Ester_Hydrolysis_Enzymes"/>
</dbReference>
<dbReference type="InterPro" id="IPR036514">
    <property type="entry name" value="SGNH_hydro_sf"/>
</dbReference>
<dbReference type="SUPFAM" id="SSF52266">
    <property type="entry name" value="SGNH hydrolase"/>
    <property type="match status" value="1"/>
</dbReference>
<dbReference type="PANTHER" id="PTHR30383">
    <property type="entry name" value="THIOESTERASE 1/PROTEASE 1/LYSOPHOSPHOLIPASE L1"/>
    <property type="match status" value="1"/>
</dbReference>
<reference evidence="2 3" key="1">
    <citation type="journal article" date="2016" name="Nat. Commun.">
        <title>Thousands of microbial genomes shed light on interconnected biogeochemical processes in an aquifer system.</title>
        <authorList>
            <person name="Anantharaman K."/>
            <person name="Brown C.T."/>
            <person name="Hug L.A."/>
            <person name="Sharon I."/>
            <person name="Castelle C.J."/>
            <person name="Probst A.J."/>
            <person name="Thomas B.C."/>
            <person name="Singh A."/>
            <person name="Wilkins M.J."/>
            <person name="Karaoz U."/>
            <person name="Brodie E.L."/>
            <person name="Williams K.H."/>
            <person name="Hubbard S.S."/>
            <person name="Banfield J.F."/>
        </authorList>
    </citation>
    <scope>NUCLEOTIDE SEQUENCE [LARGE SCALE GENOMIC DNA]</scope>
</reference>
<comment type="caution">
    <text evidence="2">The sequence shown here is derived from an EMBL/GenBank/DDBJ whole genome shotgun (WGS) entry which is preliminary data.</text>
</comment>
<proteinExistence type="predicted"/>
<accession>A0A1G2THW8</accession>
<feature type="domain" description="SGNH hydrolase-type esterase" evidence="1">
    <location>
        <begin position="7"/>
        <end position="115"/>
    </location>
</feature>
<dbReference type="InterPro" id="IPR013830">
    <property type="entry name" value="SGNH_hydro"/>
</dbReference>
<sequence length="171" mass="19325">MDKSICVFGDSTAWGVWDTEKGGWVNRLWLSLAHGSEADNYFEIYNLSVSGGTTETILERFEKEAQARKANVIIFQTGGNDSSQDSKGNFKISPEKFSTNLKEIIVRAKAITNEIVFIGFKNVDEKMCHKRQVIKGEHKRCQEPFFGLPLFLSVISNPNFFKTLLVQLTLP</sequence>
<evidence type="ECO:0000313" key="2">
    <source>
        <dbReference type="EMBL" id="OHA96658.1"/>
    </source>
</evidence>
<dbReference type="PANTHER" id="PTHR30383:SF5">
    <property type="entry name" value="SGNH HYDROLASE-TYPE ESTERASE DOMAIN-CONTAINING PROTEIN"/>
    <property type="match status" value="1"/>
</dbReference>
<protein>
    <recommendedName>
        <fullName evidence="1">SGNH hydrolase-type esterase domain-containing protein</fullName>
    </recommendedName>
</protein>
<organism evidence="2 3">
    <name type="scientific">Candidatus Zambryskibacteria bacterium RIFCSPHIGHO2_02_FULL_43_14</name>
    <dbReference type="NCBI Taxonomy" id="1802748"/>
    <lineage>
        <taxon>Bacteria</taxon>
        <taxon>Candidatus Zambryskiibacteriota</taxon>
    </lineage>
</organism>
<dbReference type="GO" id="GO:0004622">
    <property type="term" value="F:phosphatidylcholine lysophospholipase activity"/>
    <property type="evidence" value="ECO:0007669"/>
    <property type="project" value="TreeGrafter"/>
</dbReference>
<dbReference type="Pfam" id="PF13472">
    <property type="entry name" value="Lipase_GDSL_2"/>
    <property type="match status" value="1"/>
</dbReference>
<dbReference type="EMBL" id="MHVR01000005">
    <property type="protein sequence ID" value="OHA96658.1"/>
    <property type="molecule type" value="Genomic_DNA"/>
</dbReference>
<dbReference type="Gene3D" id="3.40.50.1110">
    <property type="entry name" value="SGNH hydrolase"/>
    <property type="match status" value="1"/>
</dbReference>
<evidence type="ECO:0000259" key="1">
    <source>
        <dbReference type="Pfam" id="PF13472"/>
    </source>
</evidence>